<gene>
    <name evidence="1" type="ORF">BaRGS_00030341</name>
</gene>
<accession>A0ABD0JTJ4</accession>
<feature type="non-terminal residue" evidence="1">
    <location>
        <position position="1"/>
    </location>
</feature>
<proteinExistence type="predicted"/>
<protein>
    <submittedName>
        <fullName evidence="1">Uncharacterized protein</fullName>
    </submittedName>
</protein>
<evidence type="ECO:0000313" key="2">
    <source>
        <dbReference type="Proteomes" id="UP001519460"/>
    </source>
</evidence>
<keyword evidence="2" id="KW-1185">Reference proteome</keyword>
<comment type="caution">
    <text evidence="1">The sequence shown here is derived from an EMBL/GenBank/DDBJ whole genome shotgun (WGS) entry which is preliminary data.</text>
</comment>
<sequence length="93" mass="10717">AVDLGFRFARIHSERLTIGMSPEQPVQPVTTHTEGERSRMFLYVSAKFAKSGSPFDHSSVREREKVHSTVKRYLLRYTVCCLKPVICVYTRNL</sequence>
<dbReference type="EMBL" id="JACVVK020000326">
    <property type="protein sequence ID" value="KAK7478416.1"/>
    <property type="molecule type" value="Genomic_DNA"/>
</dbReference>
<reference evidence="1 2" key="1">
    <citation type="journal article" date="2023" name="Sci. Data">
        <title>Genome assembly of the Korean intertidal mud-creeper Batillaria attramentaria.</title>
        <authorList>
            <person name="Patra A.K."/>
            <person name="Ho P.T."/>
            <person name="Jun S."/>
            <person name="Lee S.J."/>
            <person name="Kim Y."/>
            <person name="Won Y.J."/>
        </authorList>
    </citation>
    <scope>NUCLEOTIDE SEQUENCE [LARGE SCALE GENOMIC DNA]</scope>
    <source>
        <strain evidence="1">Wonlab-2016</strain>
    </source>
</reference>
<evidence type="ECO:0000313" key="1">
    <source>
        <dbReference type="EMBL" id="KAK7478416.1"/>
    </source>
</evidence>
<dbReference type="Proteomes" id="UP001519460">
    <property type="component" value="Unassembled WGS sequence"/>
</dbReference>
<organism evidence="1 2">
    <name type="scientific">Batillaria attramentaria</name>
    <dbReference type="NCBI Taxonomy" id="370345"/>
    <lineage>
        <taxon>Eukaryota</taxon>
        <taxon>Metazoa</taxon>
        <taxon>Spiralia</taxon>
        <taxon>Lophotrochozoa</taxon>
        <taxon>Mollusca</taxon>
        <taxon>Gastropoda</taxon>
        <taxon>Caenogastropoda</taxon>
        <taxon>Sorbeoconcha</taxon>
        <taxon>Cerithioidea</taxon>
        <taxon>Batillariidae</taxon>
        <taxon>Batillaria</taxon>
    </lineage>
</organism>
<name>A0ABD0JTJ4_9CAEN</name>
<dbReference type="AlphaFoldDB" id="A0ABD0JTJ4"/>